<dbReference type="InterPro" id="IPR042100">
    <property type="entry name" value="Bug_dom1"/>
</dbReference>
<protein>
    <submittedName>
        <fullName evidence="3">Tripartite tricarboxylate transporter substrate binding protein</fullName>
    </submittedName>
</protein>
<dbReference type="Proteomes" id="UP001363010">
    <property type="component" value="Unassembled WGS sequence"/>
</dbReference>
<dbReference type="SUPFAM" id="SSF53850">
    <property type="entry name" value="Periplasmic binding protein-like II"/>
    <property type="match status" value="1"/>
</dbReference>
<keyword evidence="4" id="KW-1185">Reference proteome</keyword>
<dbReference type="PIRSF" id="PIRSF017082">
    <property type="entry name" value="YflP"/>
    <property type="match status" value="1"/>
</dbReference>
<feature type="signal peptide" evidence="2">
    <location>
        <begin position="1"/>
        <end position="21"/>
    </location>
</feature>
<keyword evidence="2" id="KW-0732">Signal</keyword>
<dbReference type="Gene3D" id="3.40.190.10">
    <property type="entry name" value="Periplasmic binding protein-like II"/>
    <property type="match status" value="1"/>
</dbReference>
<dbReference type="RefSeq" id="WP_340363601.1">
    <property type="nucleotide sequence ID" value="NZ_JBBKZV010000005.1"/>
</dbReference>
<sequence length="321" mass="33697">MKNLKTAVASAMLLLATVAHGQAYPNKTIKLIVPYSPGGAADLSARWLAEGLTQQFKYTIIVENHPGAAGNIGTRAVAAAKPDGYTLLLGYDGTLTINPSVYPNVGFDTLKDFVPVSKIADSTLLLVANNNLPAKDVKEMIALAKAKPGSLDYATTGVGSTPHAAGEMMNIQYGIDLRHIPYAGGAPAMTAVMGDHVKMVYTAVATAYPFVVSGKVKALGVSAPKRAAALPNVPTFSESGVPGFDLNSWFGILAPAGTPKQIVDQLQGAIKTVVETPSYRERYIAAGLEPVGNTSEQFTGQIKADLTRWDAIVKKAKISAN</sequence>
<evidence type="ECO:0000313" key="3">
    <source>
        <dbReference type="EMBL" id="MEJ8822555.1"/>
    </source>
</evidence>
<dbReference type="Pfam" id="PF03401">
    <property type="entry name" value="TctC"/>
    <property type="match status" value="1"/>
</dbReference>
<dbReference type="Gene3D" id="3.40.190.150">
    <property type="entry name" value="Bordetella uptake gene, domain 1"/>
    <property type="match status" value="1"/>
</dbReference>
<accession>A0ABU8VY59</accession>
<evidence type="ECO:0000256" key="2">
    <source>
        <dbReference type="SAM" id="SignalP"/>
    </source>
</evidence>
<dbReference type="CDD" id="cd13578">
    <property type="entry name" value="PBP2_Bug27"/>
    <property type="match status" value="1"/>
</dbReference>
<dbReference type="EMBL" id="JBBKZV010000005">
    <property type="protein sequence ID" value="MEJ8822555.1"/>
    <property type="molecule type" value="Genomic_DNA"/>
</dbReference>
<dbReference type="PANTHER" id="PTHR42928:SF5">
    <property type="entry name" value="BLR1237 PROTEIN"/>
    <property type="match status" value="1"/>
</dbReference>
<feature type="chain" id="PRO_5046198543" evidence="2">
    <location>
        <begin position="22"/>
        <end position="321"/>
    </location>
</feature>
<proteinExistence type="inferred from homology"/>
<evidence type="ECO:0000313" key="4">
    <source>
        <dbReference type="Proteomes" id="UP001363010"/>
    </source>
</evidence>
<comment type="caution">
    <text evidence="3">The sequence shown here is derived from an EMBL/GenBank/DDBJ whole genome shotgun (WGS) entry which is preliminary data.</text>
</comment>
<name>A0ABU8VY59_9BURK</name>
<organism evidence="3 4">
    <name type="scientific">Variovorax humicola</name>
    <dbReference type="NCBI Taxonomy" id="1769758"/>
    <lineage>
        <taxon>Bacteria</taxon>
        <taxon>Pseudomonadati</taxon>
        <taxon>Pseudomonadota</taxon>
        <taxon>Betaproteobacteria</taxon>
        <taxon>Burkholderiales</taxon>
        <taxon>Comamonadaceae</taxon>
        <taxon>Variovorax</taxon>
    </lineage>
</organism>
<comment type="similarity">
    <text evidence="1">Belongs to the UPF0065 (bug) family.</text>
</comment>
<dbReference type="InterPro" id="IPR005064">
    <property type="entry name" value="BUG"/>
</dbReference>
<reference evidence="3 4" key="1">
    <citation type="submission" date="2024-03" db="EMBL/GenBank/DDBJ databases">
        <title>Novel species of the genus Variovorax.</title>
        <authorList>
            <person name="Liu Q."/>
            <person name="Xin Y.-H."/>
        </authorList>
    </citation>
    <scope>NUCLEOTIDE SEQUENCE [LARGE SCALE GENOMIC DNA]</scope>
    <source>
        <strain evidence="3 4">KACC 18501</strain>
    </source>
</reference>
<evidence type="ECO:0000256" key="1">
    <source>
        <dbReference type="ARBA" id="ARBA00006987"/>
    </source>
</evidence>
<dbReference type="PANTHER" id="PTHR42928">
    <property type="entry name" value="TRICARBOXYLATE-BINDING PROTEIN"/>
    <property type="match status" value="1"/>
</dbReference>
<gene>
    <name evidence="3" type="ORF">WKW80_10990</name>
</gene>